<keyword evidence="6 14" id="KW-0418">Kinase</keyword>
<dbReference type="InterPro" id="IPR050482">
    <property type="entry name" value="Sensor_HK_TwoCompSys"/>
</dbReference>
<feature type="domain" description="Histidine kinase" evidence="13">
    <location>
        <begin position="463"/>
        <end position="649"/>
    </location>
</feature>
<dbReference type="GO" id="GO:0000155">
    <property type="term" value="F:phosphorelay sensor kinase activity"/>
    <property type="evidence" value="ECO:0007669"/>
    <property type="project" value="InterPro"/>
</dbReference>
<reference evidence="15" key="1">
    <citation type="submission" date="2017-04" db="EMBL/GenBank/DDBJ databases">
        <authorList>
            <person name="Varghese N."/>
            <person name="Submissions S."/>
        </authorList>
    </citation>
    <scope>NUCLEOTIDE SEQUENCE [LARGE SCALE GENOMIC DNA]</scope>
    <source>
        <strain evidence="15">DSM 12126</strain>
    </source>
</reference>
<dbReference type="Proteomes" id="UP000192756">
    <property type="component" value="Unassembled WGS sequence"/>
</dbReference>
<dbReference type="SUPFAM" id="SSF55874">
    <property type="entry name" value="ATPase domain of HSP90 chaperone/DNA topoisomerase II/histidine kinase"/>
    <property type="match status" value="1"/>
</dbReference>
<evidence type="ECO:0000259" key="13">
    <source>
        <dbReference type="PROSITE" id="PS50109"/>
    </source>
</evidence>
<evidence type="ECO:0000256" key="10">
    <source>
        <dbReference type="SAM" id="Coils"/>
    </source>
</evidence>
<keyword evidence="15" id="KW-1185">Reference proteome</keyword>
<organism evidence="14 15">
    <name type="scientific">Pedobacter africanus</name>
    <dbReference type="NCBI Taxonomy" id="151894"/>
    <lineage>
        <taxon>Bacteria</taxon>
        <taxon>Pseudomonadati</taxon>
        <taxon>Bacteroidota</taxon>
        <taxon>Sphingobacteriia</taxon>
        <taxon>Sphingobacteriales</taxon>
        <taxon>Sphingobacteriaceae</taxon>
        <taxon>Pedobacter</taxon>
    </lineage>
</organism>
<dbReference type="Gene3D" id="1.25.40.10">
    <property type="entry name" value="Tetratricopeptide repeat domain"/>
    <property type="match status" value="2"/>
</dbReference>
<keyword evidence="4" id="KW-0808">Transferase</keyword>
<dbReference type="InterPro" id="IPR019734">
    <property type="entry name" value="TPR_rpt"/>
</dbReference>
<keyword evidence="11" id="KW-0472">Membrane</keyword>
<keyword evidence="11" id="KW-0812">Transmembrane</keyword>
<dbReference type="RefSeq" id="WP_159451673.1">
    <property type="nucleotide sequence ID" value="NZ_FWXT01000001.1"/>
</dbReference>
<dbReference type="OrthoDB" id="9778366at2"/>
<dbReference type="PANTHER" id="PTHR24421">
    <property type="entry name" value="NITRATE/NITRITE SENSOR PROTEIN NARX-RELATED"/>
    <property type="match status" value="1"/>
</dbReference>
<dbReference type="Pfam" id="PF02518">
    <property type="entry name" value="HATPase_c"/>
    <property type="match status" value="1"/>
</dbReference>
<dbReference type="SMART" id="SM00028">
    <property type="entry name" value="TPR"/>
    <property type="match status" value="5"/>
</dbReference>
<dbReference type="Gene3D" id="3.30.565.10">
    <property type="entry name" value="Histidine kinase-like ATPase, C-terminal domain"/>
    <property type="match status" value="1"/>
</dbReference>
<dbReference type="EC" id="2.7.13.3" evidence="2"/>
<name>A0A1W2AXH5_9SPHI</name>
<dbReference type="EMBL" id="FWXT01000001">
    <property type="protein sequence ID" value="SMC65161.1"/>
    <property type="molecule type" value="Genomic_DNA"/>
</dbReference>
<dbReference type="InterPro" id="IPR011990">
    <property type="entry name" value="TPR-like_helical_dom_sf"/>
</dbReference>
<proteinExistence type="predicted"/>
<evidence type="ECO:0000256" key="2">
    <source>
        <dbReference type="ARBA" id="ARBA00012438"/>
    </source>
</evidence>
<evidence type="ECO:0000256" key="1">
    <source>
        <dbReference type="ARBA" id="ARBA00000085"/>
    </source>
</evidence>
<dbReference type="InterPro" id="IPR036890">
    <property type="entry name" value="HATPase_C_sf"/>
</dbReference>
<gene>
    <name evidence="14" type="ORF">SAMN04488524_1724</name>
</gene>
<keyword evidence="10" id="KW-0175">Coiled coil</keyword>
<dbReference type="GO" id="GO:0016020">
    <property type="term" value="C:membrane"/>
    <property type="evidence" value="ECO:0007669"/>
    <property type="project" value="InterPro"/>
</dbReference>
<dbReference type="InterPro" id="IPR003594">
    <property type="entry name" value="HATPase_dom"/>
</dbReference>
<dbReference type="GO" id="GO:0046983">
    <property type="term" value="F:protein dimerization activity"/>
    <property type="evidence" value="ECO:0007669"/>
    <property type="project" value="InterPro"/>
</dbReference>
<dbReference type="CDD" id="cd16917">
    <property type="entry name" value="HATPase_UhpB-NarQ-NarX-like"/>
    <property type="match status" value="1"/>
</dbReference>
<keyword evidence="8" id="KW-0902">Two-component regulatory system</keyword>
<evidence type="ECO:0000313" key="15">
    <source>
        <dbReference type="Proteomes" id="UP000192756"/>
    </source>
</evidence>
<dbReference type="GO" id="GO:0005524">
    <property type="term" value="F:ATP binding"/>
    <property type="evidence" value="ECO:0007669"/>
    <property type="project" value="UniProtKB-KW"/>
</dbReference>
<dbReference type="InterPro" id="IPR011712">
    <property type="entry name" value="Sig_transdc_His_kin_sub3_dim/P"/>
</dbReference>
<dbReference type="PROSITE" id="PS50005">
    <property type="entry name" value="TPR"/>
    <property type="match status" value="1"/>
</dbReference>
<keyword evidence="9" id="KW-0802">TPR repeat</keyword>
<evidence type="ECO:0000256" key="4">
    <source>
        <dbReference type="ARBA" id="ARBA00022679"/>
    </source>
</evidence>
<dbReference type="SUPFAM" id="SSF48452">
    <property type="entry name" value="TPR-like"/>
    <property type="match status" value="1"/>
</dbReference>
<feature type="repeat" description="TPR" evidence="9">
    <location>
        <begin position="168"/>
        <end position="201"/>
    </location>
</feature>
<dbReference type="PANTHER" id="PTHR24421:SF10">
    <property type="entry name" value="NITRATE_NITRITE SENSOR PROTEIN NARQ"/>
    <property type="match status" value="1"/>
</dbReference>
<evidence type="ECO:0000256" key="8">
    <source>
        <dbReference type="ARBA" id="ARBA00023012"/>
    </source>
</evidence>
<feature type="coiled-coil region" evidence="10">
    <location>
        <begin position="362"/>
        <end position="389"/>
    </location>
</feature>
<evidence type="ECO:0000313" key="14">
    <source>
        <dbReference type="EMBL" id="SMC65161.1"/>
    </source>
</evidence>
<keyword evidence="11" id="KW-1133">Transmembrane helix</keyword>
<keyword evidence="12" id="KW-0732">Signal</keyword>
<accession>A0A1W2AXH5</accession>
<keyword evidence="3" id="KW-0597">Phosphoprotein</keyword>
<dbReference type="InterPro" id="IPR005467">
    <property type="entry name" value="His_kinase_dom"/>
</dbReference>
<evidence type="ECO:0000256" key="5">
    <source>
        <dbReference type="ARBA" id="ARBA00022741"/>
    </source>
</evidence>
<dbReference type="PROSITE" id="PS50109">
    <property type="entry name" value="HIS_KIN"/>
    <property type="match status" value="1"/>
</dbReference>
<keyword evidence="7" id="KW-0067">ATP-binding</keyword>
<evidence type="ECO:0000256" key="9">
    <source>
        <dbReference type="PROSITE-ProRule" id="PRU00339"/>
    </source>
</evidence>
<evidence type="ECO:0000256" key="7">
    <source>
        <dbReference type="ARBA" id="ARBA00022840"/>
    </source>
</evidence>
<dbReference type="SMART" id="SM00387">
    <property type="entry name" value="HATPase_c"/>
    <property type="match status" value="1"/>
</dbReference>
<evidence type="ECO:0000256" key="3">
    <source>
        <dbReference type="ARBA" id="ARBA00022553"/>
    </source>
</evidence>
<dbReference type="Pfam" id="PF07730">
    <property type="entry name" value="HisKA_3"/>
    <property type="match status" value="1"/>
</dbReference>
<evidence type="ECO:0000256" key="6">
    <source>
        <dbReference type="ARBA" id="ARBA00022777"/>
    </source>
</evidence>
<comment type="catalytic activity">
    <reaction evidence="1">
        <text>ATP + protein L-histidine = ADP + protein N-phospho-L-histidine.</text>
        <dbReference type="EC" id="2.7.13.3"/>
    </reaction>
</comment>
<feature type="transmembrane region" description="Helical" evidence="11">
    <location>
        <begin position="404"/>
        <end position="427"/>
    </location>
</feature>
<keyword evidence="5" id="KW-0547">Nucleotide-binding</keyword>
<dbReference type="STRING" id="151894.SAMN04488524_1724"/>
<feature type="signal peptide" evidence="12">
    <location>
        <begin position="1"/>
        <end position="20"/>
    </location>
</feature>
<dbReference type="Gene3D" id="1.20.5.1930">
    <property type="match status" value="1"/>
</dbReference>
<evidence type="ECO:0000256" key="11">
    <source>
        <dbReference type="SAM" id="Phobius"/>
    </source>
</evidence>
<dbReference type="AlphaFoldDB" id="A0A1W2AXH5"/>
<evidence type="ECO:0000256" key="12">
    <source>
        <dbReference type="SAM" id="SignalP"/>
    </source>
</evidence>
<sequence>MIRLICFITVFLGISLDAAAQTAPLDEKKFTDSLNGLLNGNADAAVKARANFALSYYWSDLDTAQSWQYLNKGKALSKNNPYLQALSNYFTAAYFWETNKPLAKRMYMKADSLLARFRLPEAYQYRARAWLGYGSLLQNEDQEKKFMDILLARCIPLAQQAPDMGMLGNCYLNIGLVFTNTLHYEKAAEYFLKAIPLLKSSPYSSVLADTYMRAAKNYILQKKFTSARAMLDQAKALLEPYPASVFTIDYYQVEGMYFDRMGLYIKAQLSFDKGIALAKQKNKSYSVESLLFEKYKTYSRQSQYENAKQVLLHILQQPTFPFASNRIRHYYELAGTYGKLGDFRKAYEWSDKALLLLDSTSEARIKTDINELEIKYQAAEKQKKIALLSAEKKHALLTLKNNRLYSWLLAGACLFLFILVFFIFFYYKSQKKIASQKVVELEQKQQIELVKAMLNAEESERNRLAKDLHDGLGSMLAGIKISLSAWAKTKTQDAELQQIVAQLDGSVTELRHIARNMMPQTLLLYGLEAALKELCESVMRNNLSLHFEAINLEKTIPLNAQITIYRIAQEILANVIKHAHATSILFQCSQNRQRFYLTVEDNGQGFDSTAPIAGMGISNIKNRVAHLNGSIELHSKPGEGTVINIELDV</sequence>
<protein>
    <recommendedName>
        <fullName evidence="2">histidine kinase</fullName>
        <ecNumber evidence="2">2.7.13.3</ecNumber>
    </recommendedName>
</protein>
<feature type="chain" id="PRO_5012596742" description="histidine kinase" evidence="12">
    <location>
        <begin position="21"/>
        <end position="649"/>
    </location>
</feature>